<accession>A0A0L6CND7</accession>
<dbReference type="Proteomes" id="UP000037397">
    <property type="component" value="Unassembled WGS sequence"/>
</dbReference>
<dbReference type="RefSeq" id="WP_050671579.1">
    <property type="nucleotide sequence ID" value="NZ_LAIR01000002.1"/>
</dbReference>
<evidence type="ECO:0000313" key="1">
    <source>
        <dbReference type="EMBL" id="KNX39033.1"/>
    </source>
</evidence>
<name>A0A0L6CND7_9MICO</name>
<organism evidence="1 2">
    <name type="scientific">Luteipulveratus halotolerans</name>
    <dbReference type="NCBI Taxonomy" id="1631356"/>
    <lineage>
        <taxon>Bacteria</taxon>
        <taxon>Bacillati</taxon>
        <taxon>Actinomycetota</taxon>
        <taxon>Actinomycetes</taxon>
        <taxon>Micrococcales</taxon>
        <taxon>Dermacoccaceae</taxon>
        <taxon>Luteipulveratus</taxon>
    </lineage>
</organism>
<protein>
    <submittedName>
        <fullName evidence="1">Uncharacterized protein</fullName>
    </submittedName>
</protein>
<reference evidence="2" key="1">
    <citation type="submission" date="2015-03" db="EMBL/GenBank/DDBJ databases">
        <title>Luteipulveratus halotolerans sp. nov., a novel actinobacterium (Dermacoccaceae) from Sarawak, Malaysia.</title>
        <authorList>
            <person name="Juboi H."/>
            <person name="Basik A."/>
            <person name="Shamsul S.S."/>
            <person name="Arnold P."/>
            <person name="Schmitt E.K."/>
            <person name="Sanglier J.-J."/>
            <person name="Yeo T."/>
        </authorList>
    </citation>
    <scope>NUCLEOTIDE SEQUENCE [LARGE SCALE GENOMIC DNA]</scope>
    <source>
        <strain evidence="2">C296001</strain>
    </source>
</reference>
<sequence>MSDDTVYRFDADETPVGAVIFGELVRHDDQGLRFRAHEHATIERVQVDDHSLGWRAEGVTYLDEVCVGAHGSIVSWPHRHAG</sequence>
<keyword evidence="2" id="KW-1185">Reference proteome</keyword>
<dbReference type="EMBL" id="LAIR01000002">
    <property type="protein sequence ID" value="KNX39033.1"/>
    <property type="molecule type" value="Genomic_DNA"/>
</dbReference>
<dbReference type="AlphaFoldDB" id="A0A0L6CND7"/>
<comment type="caution">
    <text evidence="1">The sequence shown here is derived from an EMBL/GenBank/DDBJ whole genome shotgun (WGS) entry which is preliminary data.</text>
</comment>
<gene>
    <name evidence="1" type="ORF">VV01_20905</name>
</gene>
<proteinExistence type="predicted"/>
<evidence type="ECO:0000313" key="2">
    <source>
        <dbReference type="Proteomes" id="UP000037397"/>
    </source>
</evidence>